<feature type="transmembrane region" description="Helical" evidence="1">
    <location>
        <begin position="69"/>
        <end position="96"/>
    </location>
</feature>
<feature type="transmembrane region" description="Helical" evidence="1">
    <location>
        <begin position="192"/>
        <end position="211"/>
    </location>
</feature>
<evidence type="ECO:0000256" key="1">
    <source>
        <dbReference type="SAM" id="Phobius"/>
    </source>
</evidence>
<feature type="transmembrane region" description="Helical" evidence="1">
    <location>
        <begin position="217"/>
        <end position="236"/>
    </location>
</feature>
<accession>A0A1R2BK36</accession>
<proteinExistence type="predicted"/>
<keyword evidence="3" id="KW-1185">Reference proteome</keyword>
<dbReference type="Proteomes" id="UP000187209">
    <property type="component" value="Unassembled WGS sequence"/>
</dbReference>
<reference evidence="2 3" key="1">
    <citation type="submission" date="2016-11" db="EMBL/GenBank/DDBJ databases">
        <title>The macronuclear genome of Stentor coeruleus: a giant cell with tiny introns.</title>
        <authorList>
            <person name="Slabodnick M."/>
            <person name="Ruby J.G."/>
            <person name="Reiff S.B."/>
            <person name="Swart E.C."/>
            <person name="Gosai S."/>
            <person name="Prabakaran S."/>
            <person name="Witkowska E."/>
            <person name="Larue G.E."/>
            <person name="Fisher S."/>
            <person name="Freeman R.M."/>
            <person name="Gunawardena J."/>
            <person name="Chu W."/>
            <person name="Stover N.A."/>
            <person name="Gregory B.D."/>
            <person name="Nowacki M."/>
            <person name="Derisi J."/>
            <person name="Roy S.W."/>
            <person name="Marshall W.F."/>
            <person name="Sood P."/>
        </authorList>
    </citation>
    <scope>NUCLEOTIDE SEQUENCE [LARGE SCALE GENOMIC DNA]</scope>
    <source>
        <strain evidence="2">WM001</strain>
    </source>
</reference>
<comment type="caution">
    <text evidence="2">The sequence shown here is derived from an EMBL/GenBank/DDBJ whole genome shotgun (WGS) entry which is preliminary data.</text>
</comment>
<evidence type="ECO:0000313" key="3">
    <source>
        <dbReference type="Proteomes" id="UP000187209"/>
    </source>
</evidence>
<dbReference type="EMBL" id="MPUH01000592">
    <property type="protein sequence ID" value="OMJ77127.1"/>
    <property type="molecule type" value="Genomic_DNA"/>
</dbReference>
<keyword evidence="1" id="KW-1133">Transmembrane helix</keyword>
<name>A0A1R2BK36_9CILI</name>
<feature type="transmembrane region" description="Helical" evidence="1">
    <location>
        <begin position="161"/>
        <end position="180"/>
    </location>
</feature>
<gene>
    <name evidence="2" type="ORF">SteCoe_23353</name>
</gene>
<protein>
    <submittedName>
        <fullName evidence="2">Uncharacterized protein</fullName>
    </submittedName>
</protein>
<dbReference type="SUPFAM" id="SSF103473">
    <property type="entry name" value="MFS general substrate transporter"/>
    <property type="match status" value="1"/>
</dbReference>
<sequence length="293" mass="33301">MASKNLSKGFEDKLIEQFSKEIEGQAKDTGKKALESKVEENLSKFDEKSNSHVKGIREKMKKGFAKYKLNLHATVLLLLCMQLLVSFFLLFLLFFFSFILTLILIWVLMFVGCIYCGSYCLIVRFPKHFRKSSSSFLMCFILAVCEGIVLCFMAMPISTKVFLLEVSMIIVSLFMAALMAKCLKDKYKASSGLMMALLTTASMFIIFFFTISSVRLWLTACTLLVCGYEWFLIFKVSSIIKELEEKEEDDTFQTGLFASLLTFKAKIDLFVMLGKMIAAKCCKPKVKPESVDV</sequence>
<keyword evidence="1" id="KW-0472">Membrane</keyword>
<dbReference type="InterPro" id="IPR036259">
    <property type="entry name" value="MFS_trans_sf"/>
</dbReference>
<dbReference type="AlphaFoldDB" id="A0A1R2BK36"/>
<feature type="transmembrane region" description="Helical" evidence="1">
    <location>
        <begin position="102"/>
        <end position="123"/>
    </location>
</feature>
<organism evidence="2 3">
    <name type="scientific">Stentor coeruleus</name>
    <dbReference type="NCBI Taxonomy" id="5963"/>
    <lineage>
        <taxon>Eukaryota</taxon>
        <taxon>Sar</taxon>
        <taxon>Alveolata</taxon>
        <taxon>Ciliophora</taxon>
        <taxon>Postciliodesmatophora</taxon>
        <taxon>Heterotrichea</taxon>
        <taxon>Heterotrichida</taxon>
        <taxon>Stentoridae</taxon>
        <taxon>Stentor</taxon>
    </lineage>
</organism>
<keyword evidence="1" id="KW-0812">Transmembrane</keyword>
<feature type="transmembrane region" description="Helical" evidence="1">
    <location>
        <begin position="135"/>
        <end position="155"/>
    </location>
</feature>
<evidence type="ECO:0000313" key="2">
    <source>
        <dbReference type="EMBL" id="OMJ77127.1"/>
    </source>
</evidence>